<dbReference type="EMBL" id="GG662621">
    <property type="protein sequence ID" value="EAS00367.2"/>
    <property type="molecule type" value="Genomic_DNA"/>
</dbReference>
<dbReference type="AlphaFoldDB" id="I7M8Z9"/>
<proteinExistence type="predicted"/>
<reference evidence="2" key="1">
    <citation type="journal article" date="2006" name="PLoS Biol.">
        <title>Macronuclear genome sequence of the ciliate Tetrahymena thermophila, a model eukaryote.</title>
        <authorList>
            <person name="Eisen J.A."/>
            <person name="Coyne R.S."/>
            <person name="Wu M."/>
            <person name="Wu D."/>
            <person name="Thiagarajan M."/>
            <person name="Wortman J.R."/>
            <person name="Badger J.H."/>
            <person name="Ren Q."/>
            <person name="Amedeo P."/>
            <person name="Jones K.M."/>
            <person name="Tallon L.J."/>
            <person name="Delcher A.L."/>
            <person name="Salzberg S.L."/>
            <person name="Silva J.C."/>
            <person name="Haas B.J."/>
            <person name="Majoros W.H."/>
            <person name="Farzad M."/>
            <person name="Carlton J.M."/>
            <person name="Smith R.K. Jr."/>
            <person name="Garg J."/>
            <person name="Pearlman R.E."/>
            <person name="Karrer K.M."/>
            <person name="Sun L."/>
            <person name="Manning G."/>
            <person name="Elde N.C."/>
            <person name="Turkewitz A.P."/>
            <person name="Asai D.J."/>
            <person name="Wilkes D.E."/>
            <person name="Wang Y."/>
            <person name="Cai H."/>
            <person name="Collins K."/>
            <person name="Stewart B.A."/>
            <person name="Lee S.R."/>
            <person name="Wilamowska K."/>
            <person name="Weinberg Z."/>
            <person name="Ruzzo W.L."/>
            <person name="Wloga D."/>
            <person name="Gaertig J."/>
            <person name="Frankel J."/>
            <person name="Tsao C.-C."/>
            <person name="Gorovsky M.A."/>
            <person name="Keeling P.J."/>
            <person name="Waller R.F."/>
            <person name="Patron N.J."/>
            <person name="Cherry J.M."/>
            <person name="Stover N.A."/>
            <person name="Krieger C.J."/>
            <person name="del Toro C."/>
            <person name="Ryder H.F."/>
            <person name="Williamson S.C."/>
            <person name="Barbeau R.A."/>
            <person name="Hamilton E.P."/>
            <person name="Orias E."/>
        </authorList>
    </citation>
    <scope>NUCLEOTIDE SEQUENCE [LARGE SCALE GENOMIC DNA]</scope>
    <source>
        <strain evidence="2">SB210</strain>
    </source>
</reference>
<dbReference type="KEGG" id="tet:TTHERM_00219400"/>
<name>I7M8Z9_TETTS</name>
<dbReference type="InParanoid" id="I7M8Z9"/>
<dbReference type="RefSeq" id="XP_001020612.2">
    <property type="nucleotide sequence ID" value="XM_001020612.2"/>
</dbReference>
<protein>
    <submittedName>
        <fullName evidence="1">Uncharacterized protein</fullName>
    </submittedName>
</protein>
<dbReference type="GeneID" id="7839456"/>
<keyword evidence="2" id="KW-1185">Reference proteome</keyword>
<accession>I7M8Z9</accession>
<gene>
    <name evidence="1" type="ORF">TTHERM_00219400</name>
</gene>
<evidence type="ECO:0000313" key="2">
    <source>
        <dbReference type="Proteomes" id="UP000009168"/>
    </source>
</evidence>
<evidence type="ECO:0000313" key="1">
    <source>
        <dbReference type="EMBL" id="EAS00367.2"/>
    </source>
</evidence>
<organism evidence="1 2">
    <name type="scientific">Tetrahymena thermophila (strain SB210)</name>
    <dbReference type="NCBI Taxonomy" id="312017"/>
    <lineage>
        <taxon>Eukaryota</taxon>
        <taxon>Sar</taxon>
        <taxon>Alveolata</taxon>
        <taxon>Ciliophora</taxon>
        <taxon>Intramacronucleata</taxon>
        <taxon>Oligohymenophorea</taxon>
        <taxon>Hymenostomatida</taxon>
        <taxon>Tetrahymenina</taxon>
        <taxon>Tetrahymenidae</taxon>
        <taxon>Tetrahymena</taxon>
    </lineage>
</organism>
<sequence>MNLCYQNAQKEQMHYFFVSSNDYYNQSPASEESSFRSSPLRAHKTRYKEIYLRLNEALSFQQNLNFQIPDQLRGLIKFIIKLQLKPMKAYIRGKGEGKFDRQYYYLVFVNLHLLVFDR</sequence>
<dbReference type="Proteomes" id="UP000009168">
    <property type="component" value="Unassembled WGS sequence"/>
</dbReference>